<evidence type="ECO:0000313" key="1">
    <source>
        <dbReference type="EMBL" id="KAJ4717999.1"/>
    </source>
</evidence>
<name>A0ACC1Y2V7_MELAZ</name>
<protein>
    <submittedName>
        <fullName evidence="1">Protein CHUP1, chloroplastic</fullName>
    </submittedName>
</protein>
<reference evidence="1 2" key="1">
    <citation type="journal article" date="2023" name="Science">
        <title>Complex scaffold remodeling in plant triterpene biosynthesis.</title>
        <authorList>
            <person name="De La Pena R."/>
            <person name="Hodgson H."/>
            <person name="Liu J.C."/>
            <person name="Stephenson M.J."/>
            <person name="Martin A.C."/>
            <person name="Owen C."/>
            <person name="Harkess A."/>
            <person name="Leebens-Mack J."/>
            <person name="Jimenez L.E."/>
            <person name="Osbourn A."/>
            <person name="Sattely E.S."/>
        </authorList>
    </citation>
    <scope>NUCLEOTIDE SEQUENCE [LARGE SCALE GENOMIC DNA]</scope>
    <source>
        <strain evidence="2">cv. JPN11</strain>
        <tissue evidence="1">Leaf</tissue>
    </source>
</reference>
<gene>
    <name evidence="1" type="ORF">OWV82_009737</name>
</gene>
<sequence length="633" mass="70951">MMKLGEKRDIKPLLVKFGVAFVFSLAGFFISRHRTKKAKPALPPCPPRLSDHGNGVKLGGKSQHKNDTHTSKSVPSSCGAVSVPAQRYEESYKQKVIVENSVGGRSPSSRHSGDNSNGYLLPESNGLVKELDFGGTKSGYSQKKKDVEAPRAIVETPKVIRSSEKDNYEQEVKHLKTMIRMLREREKNLEVQLLEYYGLKEQETVVMELQNRLKVNNMETKLLNLKIESLQADNQRLEAQASDHAKAVAELEAARSKIKLLKKKLRSEAEHNREQILAVQKRVIKLQEQENEAATSDLDTQSRLQTLKDLKGEAEDLRKSNMRLQLENSELAQRLESTQMLAMSVMEDPETKALKELSQRLREENETLTKKIEQLQADKCAGVEELVYLKWVNACLRYELRNYQAPAGKTIARDLSKTLSPKSEEKAKQLILEYAKTEGIENMNTVDIDSDQWSTSQASSITDSENTDDSSVDKSSTTKTNTTSKVKFFHKLRKLVRGKDVSLYKEGSAGNKSVSFQDSDSPQSSSSASTGTNAFSEASSKRGASLSLSLPRHSLDIPRLKSLKKDDKKNRRNSDSASTHGYKNFTSGRESVNDLENRSYQRAKLLKFAEVLKLSHGSKKGTLRRNSASFTFG</sequence>
<dbReference type="EMBL" id="CM051398">
    <property type="protein sequence ID" value="KAJ4717999.1"/>
    <property type="molecule type" value="Genomic_DNA"/>
</dbReference>
<dbReference type="Proteomes" id="UP001164539">
    <property type="component" value="Chromosome 5"/>
</dbReference>
<evidence type="ECO:0000313" key="2">
    <source>
        <dbReference type="Proteomes" id="UP001164539"/>
    </source>
</evidence>
<proteinExistence type="predicted"/>
<keyword evidence="2" id="KW-1185">Reference proteome</keyword>
<comment type="caution">
    <text evidence="1">The sequence shown here is derived from an EMBL/GenBank/DDBJ whole genome shotgun (WGS) entry which is preliminary data.</text>
</comment>
<organism evidence="1 2">
    <name type="scientific">Melia azedarach</name>
    <name type="common">Chinaberry tree</name>
    <dbReference type="NCBI Taxonomy" id="155640"/>
    <lineage>
        <taxon>Eukaryota</taxon>
        <taxon>Viridiplantae</taxon>
        <taxon>Streptophyta</taxon>
        <taxon>Embryophyta</taxon>
        <taxon>Tracheophyta</taxon>
        <taxon>Spermatophyta</taxon>
        <taxon>Magnoliopsida</taxon>
        <taxon>eudicotyledons</taxon>
        <taxon>Gunneridae</taxon>
        <taxon>Pentapetalae</taxon>
        <taxon>rosids</taxon>
        <taxon>malvids</taxon>
        <taxon>Sapindales</taxon>
        <taxon>Meliaceae</taxon>
        <taxon>Melia</taxon>
    </lineage>
</organism>
<accession>A0ACC1Y2V7</accession>